<dbReference type="PANTHER" id="PTHR42718">
    <property type="entry name" value="MAJOR FACILITATOR SUPERFAMILY MULTIDRUG TRANSPORTER MFSC"/>
    <property type="match status" value="1"/>
</dbReference>
<sequence>MTERDEIMSNNNEKISRQTYLALLAAALLSFTGILTETSMNVTFPELTKVFNVTLDTVQWITTGYLLMVTIVMATTAFLLKKFKSQTIHLVAALAFVIGDVMCALSPDFPILMSGRLIQAIATGLSTPLMFHIIFNKIPAGRIGSMTGLAGMVISLAPALGPTYGGTISSTMSWRMIFWLILPIIVISWYLGSHYIRIDPAGTGGFDVISLIFLAATLFSMVFAVSRAGKYAILSSEVLVPFVIGLIALAVFIYSDTHGHTQLLDIRILKWLTTSLSAFTYFVLQFVNIGVSFLIPVYCQYVLHSSPFIAGLVLLPGSLVGAAVSPYAGQLADMKGYALPIILGLSSMTLGGLIFFGIQAVLTAWTVLLIYTFLRFGFNMGFSNTISNAMLNVPRKYTADVNSLFSMIQQFAGSIGVGIVAAVMAISQNNGAGSLAARSFIGGKYDFLLATLLSAAALVAAIINFRIQKHLKLNIEESHSA</sequence>
<feature type="transmembrane region" description="Helical" evidence="6">
    <location>
        <begin position="231"/>
        <end position="254"/>
    </location>
</feature>
<organism evidence="8 10">
    <name type="scientific">Lentilactobacillus parakefiri</name>
    <dbReference type="NCBI Taxonomy" id="152332"/>
    <lineage>
        <taxon>Bacteria</taxon>
        <taxon>Bacillati</taxon>
        <taxon>Bacillota</taxon>
        <taxon>Bacilli</taxon>
        <taxon>Lactobacillales</taxon>
        <taxon>Lactobacillaceae</taxon>
        <taxon>Lentilactobacillus</taxon>
    </lineage>
</organism>
<dbReference type="EMBL" id="BDGB01000104">
    <property type="protein sequence ID" value="GAW73029.1"/>
    <property type="molecule type" value="Genomic_DNA"/>
</dbReference>
<evidence type="ECO:0000256" key="3">
    <source>
        <dbReference type="ARBA" id="ARBA00022692"/>
    </source>
</evidence>
<keyword evidence="4 6" id="KW-1133">Transmembrane helix</keyword>
<dbReference type="InterPro" id="IPR011701">
    <property type="entry name" value="MFS"/>
</dbReference>
<feature type="transmembrane region" description="Helical" evidence="6">
    <location>
        <begin position="275"/>
        <end position="295"/>
    </location>
</feature>
<feature type="transmembrane region" description="Helical" evidence="6">
    <location>
        <begin position="172"/>
        <end position="192"/>
    </location>
</feature>
<accession>A0A224VH42</accession>
<feature type="transmembrane region" description="Helical" evidence="6">
    <location>
        <begin position="204"/>
        <end position="225"/>
    </location>
</feature>
<dbReference type="Proteomes" id="UP000294668">
    <property type="component" value="Unassembled WGS sequence"/>
</dbReference>
<evidence type="ECO:0000256" key="6">
    <source>
        <dbReference type="SAM" id="Phobius"/>
    </source>
</evidence>
<keyword evidence="11" id="KW-1185">Reference proteome</keyword>
<feature type="domain" description="Major facilitator superfamily (MFS) profile" evidence="7">
    <location>
        <begin position="22"/>
        <end position="472"/>
    </location>
</feature>
<name>A0A224VH42_9LACO</name>
<dbReference type="GO" id="GO:0005886">
    <property type="term" value="C:plasma membrane"/>
    <property type="evidence" value="ECO:0007669"/>
    <property type="project" value="UniProtKB-SubCell"/>
</dbReference>
<evidence type="ECO:0000256" key="4">
    <source>
        <dbReference type="ARBA" id="ARBA00022989"/>
    </source>
</evidence>
<proteinExistence type="predicted"/>
<keyword evidence="2" id="KW-0813">Transport</keyword>
<feature type="transmembrane region" description="Helical" evidence="6">
    <location>
        <begin position="336"/>
        <end position="358"/>
    </location>
</feature>
<feature type="transmembrane region" description="Helical" evidence="6">
    <location>
        <begin position="364"/>
        <end position="382"/>
    </location>
</feature>
<keyword evidence="5 6" id="KW-0472">Membrane</keyword>
<evidence type="ECO:0000259" key="7">
    <source>
        <dbReference type="PROSITE" id="PS50850"/>
    </source>
</evidence>
<feature type="transmembrane region" description="Helical" evidence="6">
    <location>
        <begin position="143"/>
        <end position="160"/>
    </location>
</feature>
<dbReference type="InterPro" id="IPR036259">
    <property type="entry name" value="MFS_trans_sf"/>
</dbReference>
<dbReference type="Gene3D" id="1.20.1720.10">
    <property type="entry name" value="Multidrug resistance protein D"/>
    <property type="match status" value="1"/>
</dbReference>
<dbReference type="Gene3D" id="1.20.1250.20">
    <property type="entry name" value="MFS general substrate transporter like domains"/>
    <property type="match status" value="1"/>
</dbReference>
<dbReference type="Pfam" id="PF07690">
    <property type="entry name" value="MFS_1"/>
    <property type="match status" value="1"/>
</dbReference>
<dbReference type="PRINTS" id="PR01036">
    <property type="entry name" value="TCRTETB"/>
</dbReference>
<comment type="subcellular location">
    <subcellularLocation>
        <location evidence="1">Cell membrane</location>
        <topology evidence="1">Multi-pass membrane protein</topology>
    </subcellularLocation>
</comment>
<dbReference type="InterPro" id="IPR020846">
    <property type="entry name" value="MFS_dom"/>
</dbReference>
<dbReference type="PANTHER" id="PTHR42718:SF9">
    <property type="entry name" value="MAJOR FACILITATOR SUPERFAMILY MULTIDRUG TRANSPORTER MFSC"/>
    <property type="match status" value="1"/>
</dbReference>
<dbReference type="Proteomes" id="UP000214739">
    <property type="component" value="Unassembled WGS sequence"/>
</dbReference>
<evidence type="ECO:0000256" key="2">
    <source>
        <dbReference type="ARBA" id="ARBA00022448"/>
    </source>
</evidence>
<evidence type="ECO:0000256" key="1">
    <source>
        <dbReference type="ARBA" id="ARBA00004651"/>
    </source>
</evidence>
<reference evidence="9" key="3">
    <citation type="submission" date="2019-02" db="EMBL/GenBank/DDBJ databases">
        <authorList>
            <person name="Buron G."/>
            <person name="Chaylann A."/>
            <person name="Dolejs I."/>
            <person name="Forster J."/>
            <person name="Miks M.H."/>
        </authorList>
    </citation>
    <scope>NUCLEOTIDE SEQUENCE</scope>
    <source>
        <strain evidence="9">DSM 10551</strain>
    </source>
</reference>
<dbReference type="AlphaFoldDB" id="A0A224VH42"/>
<feature type="transmembrane region" description="Helical" evidence="6">
    <location>
        <begin position="87"/>
        <end position="107"/>
    </location>
</feature>
<evidence type="ECO:0000313" key="9">
    <source>
        <dbReference type="EMBL" id="TDG89816.1"/>
    </source>
</evidence>
<reference evidence="9 11" key="2">
    <citation type="journal article" date="2019" name="Appl. Microbiol. Biotechnol.">
        <title>Uncovering carbohydrate metabolism through a genotype-phenotype association study of 56 lactic acid bacteria genomes.</title>
        <authorList>
            <person name="Buron-Moles G."/>
            <person name="Chailyan A."/>
            <person name="Dolejs I."/>
            <person name="Forster J."/>
            <person name="Miks M.H."/>
        </authorList>
    </citation>
    <scope>NUCLEOTIDE SEQUENCE [LARGE SCALE GENOMIC DNA]</scope>
    <source>
        <strain evidence="9 11">DSM 10551</strain>
    </source>
</reference>
<feature type="transmembrane region" description="Helical" evidence="6">
    <location>
        <begin position="60"/>
        <end position="80"/>
    </location>
</feature>
<evidence type="ECO:0000313" key="8">
    <source>
        <dbReference type="EMBL" id="GAW73029.1"/>
    </source>
</evidence>
<keyword evidence="3 6" id="KW-0812">Transmembrane</keyword>
<reference evidence="8 10" key="1">
    <citation type="journal article" date="2017" name="Biosci Microbiota Food Health">
        <title>Genomic characterization reconfirms the taxonomic status of Lactobacillus parakefiri.</title>
        <authorList>
            <person name="Tanizawa Y."/>
            <person name="Kobayashi H."/>
            <person name="Kaminuma E."/>
            <person name="Sakamoto M."/>
            <person name="Ohkuma M."/>
            <person name="Nakamura Y."/>
            <person name="Arita M."/>
            <person name="Tohno M."/>
        </authorList>
    </citation>
    <scope>NUCLEOTIDE SEQUENCE [LARGE SCALE GENOMIC DNA]</scope>
    <source>
        <strain evidence="8 10">JCM 8573</strain>
    </source>
</reference>
<feature type="transmembrane region" description="Helical" evidence="6">
    <location>
        <begin position="20"/>
        <end position="40"/>
    </location>
</feature>
<dbReference type="SUPFAM" id="SSF103473">
    <property type="entry name" value="MFS general substrate transporter"/>
    <property type="match status" value="1"/>
</dbReference>
<evidence type="ECO:0000313" key="11">
    <source>
        <dbReference type="Proteomes" id="UP000294668"/>
    </source>
</evidence>
<feature type="transmembrane region" description="Helical" evidence="6">
    <location>
        <begin position="113"/>
        <end position="131"/>
    </location>
</feature>
<feature type="transmembrane region" description="Helical" evidence="6">
    <location>
        <begin position="403"/>
        <end position="427"/>
    </location>
</feature>
<feature type="transmembrane region" description="Helical" evidence="6">
    <location>
        <begin position="447"/>
        <end position="465"/>
    </location>
</feature>
<dbReference type="GO" id="GO:0022857">
    <property type="term" value="F:transmembrane transporter activity"/>
    <property type="evidence" value="ECO:0007669"/>
    <property type="project" value="InterPro"/>
</dbReference>
<evidence type="ECO:0000313" key="10">
    <source>
        <dbReference type="Proteomes" id="UP000214739"/>
    </source>
</evidence>
<feature type="transmembrane region" description="Helical" evidence="6">
    <location>
        <begin position="301"/>
        <end position="324"/>
    </location>
</feature>
<comment type="caution">
    <text evidence="8">The sequence shown here is derived from an EMBL/GenBank/DDBJ whole genome shotgun (WGS) entry which is preliminary data.</text>
</comment>
<evidence type="ECO:0000256" key="5">
    <source>
        <dbReference type="ARBA" id="ARBA00023136"/>
    </source>
</evidence>
<dbReference type="EMBL" id="PUFL01000075">
    <property type="protein sequence ID" value="TDG89816.1"/>
    <property type="molecule type" value="Genomic_DNA"/>
</dbReference>
<gene>
    <name evidence="9" type="ORF">C5L28_001037</name>
    <name evidence="8" type="ORF">LPKJCM_02162</name>
</gene>
<dbReference type="PROSITE" id="PS50850">
    <property type="entry name" value="MFS"/>
    <property type="match status" value="1"/>
</dbReference>
<protein>
    <submittedName>
        <fullName evidence="8">Major facilitator superfamily transporter</fullName>
    </submittedName>
</protein>